<protein>
    <submittedName>
        <fullName evidence="1">Uncharacterized protein</fullName>
    </submittedName>
</protein>
<sequence length="356" mass="38487">MAIGVAIIGSGIFVREEHLPAVLSIPTLSLKAIYSRSIKSAKAVTESTPNIDLYSDDAGSGQSYEDLLARSDIHAVIIALPILTQPDFIKKALSAGKHVLAEKPIAKDVATATDLLSWYKSNVDTSKISFSVAENFRFHPQFLHAASKVKDLGKILGFRTRMHTLVSGGKYFETAWRKTPECQGGFLLDGGVHFIAATRLLLQAEKDENKVQRVAAFTTQLQEHLPPVDTVDATWRLGSGVTGGFSVSFGTTFKGVEYSVACEKGVVTAFVDFVPGGGKPKGMVVVKNAKNEEVWRGEVPDSSGVKEEVKAWAEGIEKGVMDGRQSAEEGLRDLEILEAMIRSGEQDGTPVPLQLQ</sequence>
<proteinExistence type="predicted"/>
<evidence type="ECO:0000313" key="2">
    <source>
        <dbReference type="Proteomes" id="UP001186974"/>
    </source>
</evidence>
<name>A0ACC3DLU5_9PEZI</name>
<comment type="caution">
    <text evidence="1">The sequence shown here is derived from an EMBL/GenBank/DDBJ whole genome shotgun (WGS) entry which is preliminary data.</text>
</comment>
<dbReference type="EMBL" id="JAWDJW010002690">
    <property type="protein sequence ID" value="KAK3077595.1"/>
    <property type="molecule type" value="Genomic_DNA"/>
</dbReference>
<evidence type="ECO:0000313" key="1">
    <source>
        <dbReference type="EMBL" id="KAK3077595.1"/>
    </source>
</evidence>
<organism evidence="1 2">
    <name type="scientific">Coniosporium uncinatum</name>
    <dbReference type="NCBI Taxonomy" id="93489"/>
    <lineage>
        <taxon>Eukaryota</taxon>
        <taxon>Fungi</taxon>
        <taxon>Dikarya</taxon>
        <taxon>Ascomycota</taxon>
        <taxon>Pezizomycotina</taxon>
        <taxon>Dothideomycetes</taxon>
        <taxon>Dothideomycetes incertae sedis</taxon>
        <taxon>Coniosporium</taxon>
    </lineage>
</organism>
<reference evidence="1" key="1">
    <citation type="submission" date="2024-09" db="EMBL/GenBank/DDBJ databases">
        <title>Black Yeasts Isolated from many extreme environments.</title>
        <authorList>
            <person name="Coleine C."/>
            <person name="Stajich J.E."/>
            <person name="Selbmann L."/>
        </authorList>
    </citation>
    <scope>NUCLEOTIDE SEQUENCE</scope>
    <source>
        <strain evidence="1">CCFEE 5737</strain>
    </source>
</reference>
<keyword evidence="2" id="KW-1185">Reference proteome</keyword>
<gene>
    <name evidence="1" type="ORF">LTS18_009817</name>
</gene>
<accession>A0ACC3DLU5</accession>
<dbReference type="Proteomes" id="UP001186974">
    <property type="component" value="Unassembled WGS sequence"/>
</dbReference>